<sequence>EPRLIPAFYYKPTTFKPPYPVLIMCHGGPESQYTPGFYTIIQFYLNKIGIAVIAPNIRGSSGYGKEYVTLDNGYKREDAVKDIGALLDWIDKQPELDASRICIEGGSYGGYMVLASMVHYSNRLRCGMGSVGISNFVTFLENTGKYRQDLRRVEYGDERDPRMRKFLNEISPLTNAHKIIKPLFIAQGLHDPRVPVTEAEQIVKAVRKNGVDVWYLLAEDEGHGFAKKSNRDFYIQTQILFLEKYLLK</sequence>
<protein>
    <recommendedName>
        <fullName evidence="2">Peptidase S9 prolyl oligopeptidase catalytic domain-containing protein</fullName>
    </recommendedName>
</protein>
<proteinExistence type="predicted"/>
<accession>X1LUC6</accession>
<dbReference type="EMBL" id="BARV01000389">
    <property type="protein sequence ID" value="GAH97748.1"/>
    <property type="molecule type" value="Genomic_DNA"/>
</dbReference>
<feature type="non-terminal residue" evidence="3">
    <location>
        <position position="1"/>
    </location>
</feature>
<dbReference type="SUPFAM" id="SSF53474">
    <property type="entry name" value="alpha/beta-Hydrolases"/>
    <property type="match status" value="1"/>
</dbReference>
<dbReference type="InterPro" id="IPR002470">
    <property type="entry name" value="Peptidase_S9A"/>
</dbReference>
<dbReference type="Gene3D" id="3.40.50.1820">
    <property type="entry name" value="alpha/beta hydrolase"/>
    <property type="match status" value="1"/>
</dbReference>
<dbReference type="GO" id="GO:0006508">
    <property type="term" value="P:proteolysis"/>
    <property type="evidence" value="ECO:0007669"/>
    <property type="project" value="InterPro"/>
</dbReference>
<keyword evidence="1" id="KW-0378">Hydrolase</keyword>
<evidence type="ECO:0000313" key="3">
    <source>
        <dbReference type="EMBL" id="GAH97748.1"/>
    </source>
</evidence>
<dbReference type="Pfam" id="PF00326">
    <property type="entry name" value="Peptidase_S9"/>
    <property type="match status" value="1"/>
</dbReference>
<evidence type="ECO:0000259" key="2">
    <source>
        <dbReference type="Pfam" id="PF00326"/>
    </source>
</evidence>
<name>X1LUC6_9ZZZZ</name>
<reference evidence="3" key="1">
    <citation type="journal article" date="2014" name="Front. Microbiol.">
        <title>High frequency of phylogenetically diverse reductive dehalogenase-homologous genes in deep subseafloor sedimentary metagenomes.</title>
        <authorList>
            <person name="Kawai M."/>
            <person name="Futagami T."/>
            <person name="Toyoda A."/>
            <person name="Takaki Y."/>
            <person name="Nishi S."/>
            <person name="Hori S."/>
            <person name="Arai W."/>
            <person name="Tsubouchi T."/>
            <person name="Morono Y."/>
            <person name="Uchiyama I."/>
            <person name="Ito T."/>
            <person name="Fujiyama A."/>
            <person name="Inagaki F."/>
            <person name="Takami H."/>
        </authorList>
    </citation>
    <scope>NUCLEOTIDE SEQUENCE</scope>
    <source>
        <strain evidence="3">Expedition CK06-06</strain>
    </source>
</reference>
<dbReference type="PANTHER" id="PTHR42776:SF27">
    <property type="entry name" value="DIPEPTIDYL PEPTIDASE FAMILY MEMBER 6"/>
    <property type="match status" value="1"/>
</dbReference>
<comment type="caution">
    <text evidence="3">The sequence shown here is derived from an EMBL/GenBank/DDBJ whole genome shotgun (WGS) entry which is preliminary data.</text>
</comment>
<dbReference type="InterPro" id="IPR029058">
    <property type="entry name" value="AB_hydrolase_fold"/>
</dbReference>
<dbReference type="AlphaFoldDB" id="X1LUC6"/>
<dbReference type="InterPro" id="IPR001375">
    <property type="entry name" value="Peptidase_S9_cat"/>
</dbReference>
<feature type="domain" description="Peptidase S9 prolyl oligopeptidase catalytic" evidence="2">
    <location>
        <begin position="42"/>
        <end position="246"/>
    </location>
</feature>
<evidence type="ECO:0000256" key="1">
    <source>
        <dbReference type="ARBA" id="ARBA00022801"/>
    </source>
</evidence>
<gene>
    <name evidence="3" type="ORF">S06H3_01531</name>
</gene>
<dbReference type="PANTHER" id="PTHR42776">
    <property type="entry name" value="SERINE PEPTIDASE S9 FAMILY MEMBER"/>
    <property type="match status" value="1"/>
</dbReference>
<dbReference type="PRINTS" id="PR00862">
    <property type="entry name" value="PROLIGOPTASE"/>
</dbReference>
<dbReference type="GO" id="GO:0004252">
    <property type="term" value="F:serine-type endopeptidase activity"/>
    <property type="evidence" value="ECO:0007669"/>
    <property type="project" value="InterPro"/>
</dbReference>
<organism evidence="3">
    <name type="scientific">marine sediment metagenome</name>
    <dbReference type="NCBI Taxonomy" id="412755"/>
    <lineage>
        <taxon>unclassified sequences</taxon>
        <taxon>metagenomes</taxon>
        <taxon>ecological metagenomes</taxon>
    </lineage>
</organism>